<sequence length="199" mass="22688">MFPPDQARGADRYLWRNGADHFVPKFSSKATWHRIRETAPTVPWVDLIWFKEEIPRCSFVAWMAILSRLPTKDRLYSWGINVHTLCVLCFSGQESHQHLFFTCPFVLAVWSHFSGSSWQAVPPSMLAVADIVAVSPRLQVVVKLLMQNSRIFRQVASSEAGVIALVDRMIRDRLLSIAPSRPESPALLQLFLSLTFRPP</sequence>
<accession>A0A8X7VM29</accession>
<comment type="caution">
    <text evidence="2">The sequence shown here is derived from an EMBL/GenBank/DDBJ whole genome shotgun (WGS) entry which is preliminary data.</text>
</comment>
<evidence type="ECO:0000259" key="1">
    <source>
        <dbReference type="Pfam" id="PF13966"/>
    </source>
</evidence>
<dbReference type="Pfam" id="PF13966">
    <property type="entry name" value="zf-RVT"/>
    <property type="match status" value="1"/>
</dbReference>
<dbReference type="InterPro" id="IPR026960">
    <property type="entry name" value="RVT-Znf"/>
</dbReference>
<evidence type="ECO:0000313" key="3">
    <source>
        <dbReference type="Proteomes" id="UP000886595"/>
    </source>
</evidence>
<feature type="domain" description="Reverse transcriptase zinc-binding" evidence="1">
    <location>
        <begin position="26"/>
        <end position="110"/>
    </location>
</feature>
<dbReference type="OrthoDB" id="1748554at2759"/>
<gene>
    <name evidence="2" type="ORF">Bca52824_025303</name>
</gene>
<dbReference type="Proteomes" id="UP000886595">
    <property type="component" value="Unassembled WGS sequence"/>
</dbReference>
<name>A0A8X7VM29_BRACI</name>
<proteinExistence type="predicted"/>
<keyword evidence="3" id="KW-1185">Reference proteome</keyword>
<protein>
    <recommendedName>
        <fullName evidence="1">Reverse transcriptase zinc-binding domain-containing protein</fullName>
    </recommendedName>
</protein>
<reference evidence="2 3" key="1">
    <citation type="submission" date="2020-02" db="EMBL/GenBank/DDBJ databases">
        <authorList>
            <person name="Ma Q."/>
            <person name="Huang Y."/>
            <person name="Song X."/>
            <person name="Pei D."/>
        </authorList>
    </citation>
    <scope>NUCLEOTIDE SEQUENCE [LARGE SCALE GENOMIC DNA]</scope>
    <source>
        <strain evidence="2">Sxm20200214</strain>
        <tissue evidence="2">Leaf</tissue>
    </source>
</reference>
<dbReference type="EMBL" id="JAAMPC010000005">
    <property type="protein sequence ID" value="KAG2313746.1"/>
    <property type="molecule type" value="Genomic_DNA"/>
</dbReference>
<evidence type="ECO:0000313" key="2">
    <source>
        <dbReference type="EMBL" id="KAG2313746.1"/>
    </source>
</evidence>
<dbReference type="AlphaFoldDB" id="A0A8X7VM29"/>
<organism evidence="2 3">
    <name type="scientific">Brassica carinata</name>
    <name type="common">Ethiopian mustard</name>
    <name type="synonym">Abyssinian cabbage</name>
    <dbReference type="NCBI Taxonomy" id="52824"/>
    <lineage>
        <taxon>Eukaryota</taxon>
        <taxon>Viridiplantae</taxon>
        <taxon>Streptophyta</taxon>
        <taxon>Embryophyta</taxon>
        <taxon>Tracheophyta</taxon>
        <taxon>Spermatophyta</taxon>
        <taxon>Magnoliopsida</taxon>
        <taxon>eudicotyledons</taxon>
        <taxon>Gunneridae</taxon>
        <taxon>Pentapetalae</taxon>
        <taxon>rosids</taxon>
        <taxon>malvids</taxon>
        <taxon>Brassicales</taxon>
        <taxon>Brassicaceae</taxon>
        <taxon>Brassiceae</taxon>
        <taxon>Brassica</taxon>
    </lineage>
</organism>